<evidence type="ECO:0000259" key="3">
    <source>
        <dbReference type="PROSITE" id="PS50102"/>
    </source>
</evidence>
<feature type="region of interest" description="Disordered" evidence="2">
    <location>
        <begin position="77"/>
        <end position="112"/>
    </location>
</feature>
<evidence type="ECO:0000256" key="2">
    <source>
        <dbReference type="SAM" id="MobiDB-lite"/>
    </source>
</evidence>
<dbReference type="Gene3D" id="3.30.70.330">
    <property type="match status" value="1"/>
</dbReference>
<keyword evidence="1" id="KW-0694">RNA-binding</keyword>
<evidence type="ECO:0000256" key="1">
    <source>
        <dbReference type="ARBA" id="ARBA00022884"/>
    </source>
</evidence>
<name>A0A2H0TES7_9BACT</name>
<evidence type="ECO:0000313" key="5">
    <source>
        <dbReference type="Proteomes" id="UP000229383"/>
    </source>
</evidence>
<comment type="caution">
    <text evidence="4">The sequence shown here is derived from an EMBL/GenBank/DDBJ whole genome shotgun (WGS) entry which is preliminary data.</text>
</comment>
<gene>
    <name evidence="4" type="ORF">COU46_03540</name>
</gene>
<protein>
    <submittedName>
        <fullName evidence="4">RNA-binding protein</fullName>
    </submittedName>
</protein>
<dbReference type="AlphaFoldDB" id="A0A2H0TES7"/>
<feature type="domain" description="RRM" evidence="3">
    <location>
        <begin position="3"/>
        <end position="81"/>
    </location>
</feature>
<dbReference type="InterPro" id="IPR012677">
    <property type="entry name" value="Nucleotide-bd_a/b_plait_sf"/>
</dbReference>
<dbReference type="GO" id="GO:0003723">
    <property type="term" value="F:RNA binding"/>
    <property type="evidence" value="ECO:0007669"/>
    <property type="project" value="UniProtKB-KW"/>
</dbReference>
<dbReference type="PANTHER" id="PTHR48027">
    <property type="entry name" value="HETEROGENEOUS NUCLEAR RIBONUCLEOPROTEIN 87F-RELATED"/>
    <property type="match status" value="1"/>
</dbReference>
<sequence length="112" mass="12109">MAKKLYVGGLSYDTVENTLKETFAQAGAVESAVVIIDKMSGRSKGFGFVEMSTEEEAQKAIEMFNGKELDGRTITVNEARPQEARPQGGGFNRGGRGGGDGRGFDRGPRNRY</sequence>
<dbReference type="InterPro" id="IPR048289">
    <property type="entry name" value="RRM2_NsCP33-like"/>
</dbReference>
<feature type="compositionally biased region" description="Basic and acidic residues" evidence="2">
    <location>
        <begin position="102"/>
        <end position="112"/>
    </location>
</feature>
<accession>A0A2H0TES7</accession>
<dbReference type="SMART" id="SM00360">
    <property type="entry name" value="RRM"/>
    <property type="match status" value="1"/>
</dbReference>
<dbReference type="CDD" id="cd21608">
    <property type="entry name" value="RRM2_NsCP33_like"/>
    <property type="match status" value="1"/>
</dbReference>
<dbReference type="SUPFAM" id="SSF54928">
    <property type="entry name" value="RNA-binding domain, RBD"/>
    <property type="match status" value="1"/>
</dbReference>
<reference evidence="5" key="1">
    <citation type="submission" date="2017-09" db="EMBL/GenBank/DDBJ databases">
        <title>Depth-based differentiation of microbial function through sediment-hosted aquifers and enrichment of novel symbionts in the deep terrestrial subsurface.</title>
        <authorList>
            <person name="Probst A.J."/>
            <person name="Ladd B."/>
            <person name="Jarett J.K."/>
            <person name="Geller-Mcgrath D.E."/>
            <person name="Sieber C.M.K."/>
            <person name="Emerson J.B."/>
            <person name="Anantharaman K."/>
            <person name="Thomas B.C."/>
            <person name="Malmstrom R."/>
            <person name="Stieglmeier M."/>
            <person name="Klingl A."/>
            <person name="Woyke T."/>
            <person name="Ryan C.M."/>
            <person name="Banfield J.F."/>
        </authorList>
    </citation>
    <scope>NUCLEOTIDE SEQUENCE [LARGE SCALE GENOMIC DNA]</scope>
</reference>
<dbReference type="InterPro" id="IPR000504">
    <property type="entry name" value="RRM_dom"/>
</dbReference>
<dbReference type="PROSITE" id="PS50102">
    <property type="entry name" value="RRM"/>
    <property type="match status" value="1"/>
</dbReference>
<dbReference type="InterPro" id="IPR035979">
    <property type="entry name" value="RBD_domain_sf"/>
</dbReference>
<evidence type="ECO:0000313" key="4">
    <source>
        <dbReference type="EMBL" id="PIR70068.1"/>
    </source>
</evidence>
<dbReference type="InterPro" id="IPR052462">
    <property type="entry name" value="SLIRP/GR-RBP-like"/>
</dbReference>
<proteinExistence type="predicted"/>
<dbReference type="EMBL" id="PFCN01000039">
    <property type="protein sequence ID" value="PIR70068.1"/>
    <property type="molecule type" value="Genomic_DNA"/>
</dbReference>
<feature type="compositionally biased region" description="Gly residues" evidence="2">
    <location>
        <begin position="87"/>
        <end position="101"/>
    </location>
</feature>
<organism evidence="4 5">
    <name type="scientific">Candidatus Niyogibacteria bacterium CG10_big_fil_rev_8_21_14_0_10_42_19</name>
    <dbReference type="NCBI Taxonomy" id="1974725"/>
    <lineage>
        <taxon>Bacteria</taxon>
        <taxon>Candidatus Niyogiibacteriota</taxon>
    </lineage>
</organism>
<dbReference type="Pfam" id="PF00076">
    <property type="entry name" value="RRM_1"/>
    <property type="match status" value="1"/>
</dbReference>
<dbReference type="Proteomes" id="UP000229383">
    <property type="component" value="Unassembled WGS sequence"/>
</dbReference>